<evidence type="ECO:0000313" key="2">
    <source>
        <dbReference type="Proteomes" id="UP001157418"/>
    </source>
</evidence>
<reference evidence="1 2" key="1">
    <citation type="submission" date="2022-01" db="EMBL/GenBank/DDBJ databases">
        <authorList>
            <person name="Xiong W."/>
            <person name="Schranz E."/>
        </authorList>
    </citation>
    <scope>NUCLEOTIDE SEQUENCE [LARGE SCALE GENOMIC DNA]</scope>
</reference>
<organism evidence="1 2">
    <name type="scientific">Lactuca virosa</name>
    <dbReference type="NCBI Taxonomy" id="75947"/>
    <lineage>
        <taxon>Eukaryota</taxon>
        <taxon>Viridiplantae</taxon>
        <taxon>Streptophyta</taxon>
        <taxon>Embryophyta</taxon>
        <taxon>Tracheophyta</taxon>
        <taxon>Spermatophyta</taxon>
        <taxon>Magnoliopsida</taxon>
        <taxon>eudicotyledons</taxon>
        <taxon>Gunneridae</taxon>
        <taxon>Pentapetalae</taxon>
        <taxon>asterids</taxon>
        <taxon>campanulids</taxon>
        <taxon>Asterales</taxon>
        <taxon>Asteraceae</taxon>
        <taxon>Cichorioideae</taxon>
        <taxon>Cichorieae</taxon>
        <taxon>Lactucinae</taxon>
        <taxon>Lactuca</taxon>
    </lineage>
</organism>
<dbReference type="InterPro" id="IPR035979">
    <property type="entry name" value="RBD_domain_sf"/>
</dbReference>
<name>A0AAU9MAM4_9ASTR</name>
<evidence type="ECO:0008006" key="3">
    <source>
        <dbReference type="Google" id="ProtNLM"/>
    </source>
</evidence>
<keyword evidence="2" id="KW-1185">Reference proteome</keyword>
<proteinExistence type="predicted"/>
<gene>
    <name evidence="1" type="ORF">LVIROSA_LOCUS11026</name>
</gene>
<comment type="caution">
    <text evidence="1">The sequence shown here is derived from an EMBL/GenBank/DDBJ whole genome shotgun (WGS) entry which is preliminary data.</text>
</comment>
<protein>
    <recommendedName>
        <fullName evidence="3">DUF4283 domain-containing protein</fullName>
    </recommendedName>
</protein>
<dbReference type="AlphaFoldDB" id="A0AAU9MAM4"/>
<accession>A0AAU9MAM4</accession>
<dbReference type="CDD" id="cd00590">
    <property type="entry name" value="RRM_SF"/>
    <property type="match status" value="1"/>
</dbReference>
<evidence type="ECO:0000313" key="1">
    <source>
        <dbReference type="EMBL" id="CAH1423762.1"/>
    </source>
</evidence>
<dbReference type="Proteomes" id="UP001157418">
    <property type="component" value="Unassembled WGS sequence"/>
</dbReference>
<dbReference type="GO" id="GO:0003676">
    <property type="term" value="F:nucleic acid binding"/>
    <property type="evidence" value="ECO:0007669"/>
    <property type="project" value="InterPro"/>
</dbReference>
<dbReference type="EMBL" id="CAKMRJ010001112">
    <property type="protein sequence ID" value="CAH1423762.1"/>
    <property type="molecule type" value="Genomic_DNA"/>
</dbReference>
<dbReference type="SUPFAM" id="SSF54928">
    <property type="entry name" value="RNA-binding domain, RBD"/>
    <property type="match status" value="1"/>
</dbReference>
<sequence>MTNFPVDFGVKELWDACAKVGTVADVYIAKNLSKLGKHFAFVCFIKVSDEKLLESKIRDIWLGSYHLFASVAHFQREPDRKGQSNSHVHGDQVVSKLNGQGLGSYATVVKGASVFAKLRDIRLIQNLFVLLKEEGFDDLQIKYVASDWVYLTFLSEEVCTRFKKCKGIKAYFSLFRPDVNGFFVKERVVWIEMIGLPCCAWNEDDVSKVASMWDDVCFLDDDGDAPLAIKRVCIRTSKPTLIHEAFKVVVQGIEYDVAVREVFNWEPDILEEGEVGLDIPDLSDEEEANDFFGEDACDLQKDCQEGKGDEEVVDSFNVDNTPNLVDRGAGFVDRKGHFFQTSGRKKKVDRCFEDDEQVKSIQVDASVKSPTRH</sequence>